<dbReference type="SUPFAM" id="SSF52540">
    <property type="entry name" value="P-loop containing nucleoside triphosphate hydrolases"/>
    <property type="match status" value="1"/>
</dbReference>
<feature type="region of interest" description="Disordered" evidence="3">
    <location>
        <begin position="1105"/>
        <end position="1366"/>
    </location>
</feature>
<organism evidence="7 8">
    <name type="scientific">Parambassis ranga</name>
    <name type="common">Indian glassy fish</name>
    <dbReference type="NCBI Taxonomy" id="210632"/>
    <lineage>
        <taxon>Eukaryota</taxon>
        <taxon>Metazoa</taxon>
        <taxon>Chordata</taxon>
        <taxon>Craniata</taxon>
        <taxon>Vertebrata</taxon>
        <taxon>Euteleostomi</taxon>
        <taxon>Actinopterygii</taxon>
        <taxon>Neopterygii</taxon>
        <taxon>Teleostei</taxon>
        <taxon>Neoteleostei</taxon>
        <taxon>Acanthomorphata</taxon>
        <taxon>Ovalentaria</taxon>
        <taxon>Ambassidae</taxon>
        <taxon>Parambassis</taxon>
    </lineage>
</organism>
<feature type="region of interest" description="Disordered" evidence="3">
    <location>
        <begin position="986"/>
        <end position="1020"/>
    </location>
</feature>
<feature type="domain" description="PDZ" evidence="6">
    <location>
        <begin position="1018"/>
        <end position="1100"/>
    </location>
</feature>
<feature type="compositionally biased region" description="Low complexity" evidence="3">
    <location>
        <begin position="1390"/>
        <end position="1399"/>
    </location>
</feature>
<feature type="region of interest" description="Disordered" evidence="3">
    <location>
        <begin position="1414"/>
        <end position="1457"/>
    </location>
</feature>
<dbReference type="SUPFAM" id="SSF50156">
    <property type="entry name" value="PDZ domain-like"/>
    <property type="match status" value="5"/>
</dbReference>
<feature type="compositionally biased region" description="Polar residues" evidence="3">
    <location>
        <begin position="1428"/>
        <end position="1441"/>
    </location>
</feature>
<keyword evidence="8" id="KW-0808">Transferase</keyword>
<feature type="compositionally biased region" description="Basic and acidic residues" evidence="3">
    <location>
        <begin position="1204"/>
        <end position="1218"/>
    </location>
</feature>
<feature type="compositionally biased region" description="Polar residues" evidence="3">
    <location>
        <begin position="585"/>
        <end position="594"/>
    </location>
</feature>
<dbReference type="PANTHER" id="PTHR10316">
    <property type="entry name" value="MEMBRANE ASSOCIATED GUANYLATE KINASE-RELATED"/>
    <property type="match status" value="1"/>
</dbReference>
<dbReference type="FunFam" id="2.30.42.10:FF:000005">
    <property type="entry name" value="Membrane associated guanylate kinase, WW and PDZ domain containing 1"/>
    <property type="match status" value="1"/>
</dbReference>
<dbReference type="GO" id="GO:0005911">
    <property type="term" value="C:cell-cell junction"/>
    <property type="evidence" value="ECO:0007669"/>
    <property type="project" value="TreeGrafter"/>
</dbReference>
<evidence type="ECO:0000256" key="2">
    <source>
        <dbReference type="ARBA" id="ARBA00023136"/>
    </source>
</evidence>
<feature type="compositionally biased region" description="Acidic residues" evidence="3">
    <location>
        <begin position="1337"/>
        <end position="1348"/>
    </location>
</feature>
<gene>
    <name evidence="8" type="primary">magixb</name>
</gene>
<feature type="compositionally biased region" description="Low complexity" evidence="3">
    <location>
        <begin position="272"/>
        <end position="291"/>
    </location>
</feature>
<dbReference type="InterPro" id="IPR001202">
    <property type="entry name" value="WW_dom"/>
</dbReference>
<dbReference type="GO" id="GO:0016020">
    <property type="term" value="C:membrane"/>
    <property type="evidence" value="ECO:0007669"/>
    <property type="project" value="UniProtKB-SubCell"/>
</dbReference>
<dbReference type="FunFam" id="2.30.42.10:FF:000288">
    <property type="entry name" value="MAGI family member, X-linked a"/>
    <property type="match status" value="1"/>
</dbReference>
<feature type="compositionally biased region" description="Polar residues" evidence="3">
    <location>
        <begin position="603"/>
        <end position="615"/>
    </location>
</feature>
<dbReference type="InterPro" id="IPR008145">
    <property type="entry name" value="GK/Ca_channel_bsu"/>
</dbReference>
<dbReference type="InterPro" id="IPR027417">
    <property type="entry name" value="P-loop_NTPase"/>
</dbReference>
<protein>
    <submittedName>
        <fullName evidence="8">Membrane-associated guanylate kinase, WW and PDZ domain-containing protein 2</fullName>
    </submittedName>
</protein>
<proteinExistence type="predicted"/>
<dbReference type="PROSITE" id="PS00856">
    <property type="entry name" value="GUANYLATE_KINASE_1"/>
    <property type="match status" value="1"/>
</dbReference>
<dbReference type="PROSITE" id="PS50106">
    <property type="entry name" value="PDZ"/>
    <property type="match status" value="5"/>
</dbReference>
<feature type="region of interest" description="Disordered" evidence="3">
    <location>
        <begin position="1381"/>
        <end position="1401"/>
    </location>
</feature>
<feature type="compositionally biased region" description="Basic residues" evidence="3">
    <location>
        <begin position="1001"/>
        <end position="1010"/>
    </location>
</feature>
<feature type="domain" description="PDZ" evidence="6">
    <location>
        <begin position="700"/>
        <end position="768"/>
    </location>
</feature>
<feature type="compositionally biased region" description="Low complexity" evidence="3">
    <location>
        <begin position="616"/>
        <end position="639"/>
    </location>
</feature>
<dbReference type="FunFam" id="2.30.42.10:FF:000249">
    <property type="entry name" value="membrane-associated guanylate kinase, WW and PDZ domain-containing protein 1-like isoform X2"/>
    <property type="match status" value="1"/>
</dbReference>
<evidence type="ECO:0000259" key="6">
    <source>
        <dbReference type="PROSITE" id="PS50106"/>
    </source>
</evidence>
<evidence type="ECO:0000313" key="8">
    <source>
        <dbReference type="RefSeq" id="XP_028266218.1"/>
    </source>
</evidence>
<name>A0A6P7IL41_9TELE</name>
<sequence length="1457" mass="159436">MYIDAFKRILFERLNCLKRMCVCQRQGSSFAMSKTAVKKLHWRSKVQDSFVPLLGSSGELGIAIGGGADYGEFPFVTSAPGGSLTVGDIILEIGGTPVLGMTLGDVRGVLNSCPHPIRIKTVSPGSTLCKDLRLYLSKCFTPGSVDSQLQQVIRENLYLRAVPCTTRQPRDGEISGVDYNFVTIEEFFSLEESGALLESGKFKGNYYGTPRPVHISADSPPITYQEHRNLLKNFRTRSKSLSNLEKAAEEGVNSEDDSGLSGGSAGVSIPLSRRSPGRSPGRPRASSSGGAMENGIIGGRCGARLRGVMPDHWEQAFSDPGETPYIERSPKKTSWQSPRASSRETIYRNEWFTDRPEELRGFPVHTHLIKGFRGFGFNIVGGSRPNEFLQVYSVTASGPSALKTADILVYISDVCVLGVSHKEVVEMLKSVPAGHSVDIEVRRGYPMLYNPDGCPKQPPPQLLDSGDPIHPPTTTQPQPLHYLPRLPTPTPQSQHFNFNGVHSDVSYTEPGVTLDANGNATSFGSRPLPPYRRSSVSNAASLSPGRPPRSLRSLARLQSLDPTLASQSDSEVVSAIGSHRASMIRNHNNNSLSTPPQPLRYGTSKSSESDLSTCTLSGSRLPLPHSPRRPSSSPDGPRSAYSRLFRPQTSLLKPPPTPDSPHHRGFNGYYGNGSPTASPSSVSSPGAMSVGSFSGGELVPVALAQTEGDRGLGFSVTAGGPGGRMTVVKRVWNRKQCNTLQPGDTIVKINGADVQSLSFAQVQAILQEHTKQGEVILLVYRGAVYHSTISPGSIRRLPPPLLRPPPPPVSLDSSSVLLETLPIPHTSITNPPAATHSSLIQSTSFLESIPVTLTMEPKDWINTGLEDEAGAVPVSDSGLEKQSNQQTRPLRGFDVELRRKPGEGFGFVIASQDVENSKAASLLPHRFVTVRRGSPAAKSGQIRPGDRLEAVEGRPVVTLPHRELAQILRRAGNTLRLTIVPRPSTYTSSLSETNDYDPSHRSRKGQRSRPKRDSRYYSVDLDRGPSGFGFSLRGGSEYNMGLYVLGLMEGGPASRSQKMQVSDQLMEINGDSTAGMTHSQAVEQIRRGGNRIHLVLKRGNGYVPDYGHEQRITSPSLPHHAKEQGLAAVDSAGRRGRSSEQKRRSRSNERAIETEKRRRRRGRLGSGGGERQGLQSPISEQREKSQEDRRRRRRTRESQSLPRDALRKHDESDTEKRAMRGRKRGKERGRGTERRNRSEERVRVAEDEEPEQEEEQEVQEEVEKSEGEENKMQERVDLEGEESDEEVFLPITSPTQKLPRPKQNWEGEQEENWDMVAKYRELRMESEDGPEERSQDDNDAENGDDGDSGEASRHMSSVAAVDLGSHRKPFSFLTSTLSVGQLGDDESESEGSQSDGSVSAASISGLSLAVTEAGGRRATALPGPWLPPSQQRLAQAVQGNRQPRKWTGQRGRRNAVS</sequence>
<evidence type="ECO:0000259" key="5">
    <source>
        <dbReference type="PROSITE" id="PS50052"/>
    </source>
</evidence>
<feature type="domain" description="Guanylate kinase-like" evidence="5">
    <location>
        <begin position="133"/>
        <end position="209"/>
    </location>
</feature>
<evidence type="ECO:0000256" key="3">
    <source>
        <dbReference type="SAM" id="MobiDB-lite"/>
    </source>
</evidence>
<comment type="subcellular location">
    <subcellularLocation>
        <location evidence="1">Membrane</location>
        <topology evidence="1">Peripheral membrane protein</topology>
    </subcellularLocation>
</comment>
<feature type="domain" description="PDZ" evidence="6">
    <location>
        <begin position="894"/>
        <end position="983"/>
    </location>
</feature>
<dbReference type="PANTHER" id="PTHR10316:SF41">
    <property type="entry name" value="MAGI FAMILY MEMBER, X-LINKED A-RELATED"/>
    <property type="match status" value="1"/>
</dbReference>
<dbReference type="GeneID" id="114438827"/>
<dbReference type="GO" id="GO:0007165">
    <property type="term" value="P:signal transduction"/>
    <property type="evidence" value="ECO:0007669"/>
    <property type="project" value="TreeGrafter"/>
</dbReference>
<feature type="region of interest" description="Disordered" evidence="3">
    <location>
        <begin position="585"/>
        <end position="688"/>
    </location>
</feature>
<dbReference type="GO" id="GO:0005737">
    <property type="term" value="C:cytoplasm"/>
    <property type="evidence" value="ECO:0007669"/>
    <property type="project" value="TreeGrafter"/>
</dbReference>
<keyword evidence="2" id="KW-0472">Membrane</keyword>
<evidence type="ECO:0000259" key="4">
    <source>
        <dbReference type="PROSITE" id="PS50020"/>
    </source>
</evidence>
<feature type="region of interest" description="Disordered" evidence="3">
    <location>
        <begin position="457"/>
        <end position="480"/>
    </location>
</feature>
<keyword evidence="8" id="KW-0418">Kinase</keyword>
<dbReference type="PROSITE" id="PS50052">
    <property type="entry name" value="GUANYLATE_KINASE_2"/>
    <property type="match status" value="1"/>
</dbReference>
<feature type="region of interest" description="Disordered" evidence="3">
    <location>
        <begin position="509"/>
        <end position="550"/>
    </location>
</feature>
<feature type="compositionally biased region" description="Basic and acidic residues" evidence="3">
    <location>
        <begin position="1137"/>
        <end position="1156"/>
    </location>
</feature>
<feature type="compositionally biased region" description="Basic and acidic residues" evidence="3">
    <location>
        <begin position="1261"/>
        <end position="1278"/>
    </location>
</feature>
<feature type="compositionally biased region" description="Acidic residues" evidence="3">
    <location>
        <begin position="1246"/>
        <end position="1260"/>
    </location>
</feature>
<feature type="domain" description="WW" evidence="4">
    <location>
        <begin position="307"/>
        <end position="340"/>
    </location>
</feature>
<evidence type="ECO:0000313" key="7">
    <source>
        <dbReference type="Proteomes" id="UP000515145"/>
    </source>
</evidence>
<feature type="region of interest" description="Disordered" evidence="3">
    <location>
        <begin position="245"/>
        <end position="296"/>
    </location>
</feature>
<dbReference type="InterPro" id="IPR036034">
    <property type="entry name" value="PDZ_sf"/>
</dbReference>
<feature type="compositionally biased region" description="Basic and acidic residues" evidence="3">
    <location>
        <begin position="1317"/>
        <end position="1336"/>
    </location>
</feature>
<reference evidence="8" key="1">
    <citation type="submission" date="2025-08" db="UniProtKB">
        <authorList>
            <consortium name="RefSeq"/>
        </authorList>
    </citation>
    <scope>IDENTIFICATION</scope>
</reference>
<dbReference type="FunFam" id="3.30.63.10:FF:000003">
    <property type="entry name" value="Membrane-associated guanylate kinase, WW and PDZ domain-containing protein 3 isoform 1"/>
    <property type="match status" value="1"/>
</dbReference>
<feature type="compositionally biased region" description="Low complexity" evidence="3">
    <location>
        <begin position="539"/>
        <end position="550"/>
    </location>
</feature>
<dbReference type="SMART" id="SM00228">
    <property type="entry name" value="PDZ"/>
    <property type="match status" value="5"/>
</dbReference>
<feature type="domain" description="PDZ" evidence="6">
    <location>
        <begin position="56"/>
        <end position="125"/>
    </location>
</feature>
<dbReference type="Gene3D" id="2.30.42.10">
    <property type="match status" value="5"/>
</dbReference>
<dbReference type="Proteomes" id="UP000515145">
    <property type="component" value="Chromosome 7"/>
</dbReference>
<dbReference type="InterPro" id="IPR020590">
    <property type="entry name" value="Guanylate_kinase_CS"/>
</dbReference>
<dbReference type="Gene3D" id="3.30.63.10">
    <property type="entry name" value="Guanylate Kinase phosphate binding domain"/>
    <property type="match status" value="1"/>
</dbReference>
<feature type="compositionally biased region" description="Low complexity" evidence="3">
    <location>
        <begin position="673"/>
        <end position="688"/>
    </location>
</feature>
<evidence type="ECO:0000256" key="1">
    <source>
        <dbReference type="ARBA" id="ARBA00004170"/>
    </source>
</evidence>
<dbReference type="OrthoDB" id="66881at2759"/>
<dbReference type="RefSeq" id="XP_028266218.1">
    <property type="nucleotide sequence ID" value="XM_028410417.1"/>
</dbReference>
<dbReference type="InterPro" id="IPR001478">
    <property type="entry name" value="PDZ"/>
</dbReference>
<dbReference type="PROSITE" id="PS50020">
    <property type="entry name" value="WW_DOMAIN_2"/>
    <property type="match status" value="1"/>
</dbReference>
<feature type="region of interest" description="Disordered" evidence="3">
    <location>
        <begin position="317"/>
        <end position="340"/>
    </location>
</feature>
<dbReference type="CDD" id="cd06735">
    <property type="entry name" value="PDZ5_MAGI-1_3-like"/>
    <property type="match status" value="1"/>
</dbReference>
<dbReference type="Pfam" id="PF00625">
    <property type="entry name" value="Guanylate_kin"/>
    <property type="match status" value="1"/>
</dbReference>
<keyword evidence="7" id="KW-1185">Reference proteome</keyword>
<dbReference type="Pfam" id="PF00595">
    <property type="entry name" value="PDZ"/>
    <property type="match status" value="3"/>
</dbReference>
<feature type="compositionally biased region" description="Basic and acidic residues" evidence="3">
    <location>
        <begin position="1011"/>
        <end position="1020"/>
    </location>
</feature>
<feature type="domain" description="PDZ" evidence="6">
    <location>
        <begin position="365"/>
        <end position="443"/>
    </location>
</feature>
<dbReference type="InParanoid" id="A0A6P7IL41"/>
<accession>A0A6P7IL41</accession>
<feature type="compositionally biased region" description="Basic and acidic residues" evidence="3">
    <location>
        <begin position="1180"/>
        <end position="1189"/>
    </location>
</feature>
<dbReference type="SMART" id="SM00072">
    <property type="entry name" value="GuKc"/>
    <property type="match status" value="1"/>
</dbReference>
<feature type="compositionally biased region" description="Basic and acidic residues" evidence="3">
    <location>
        <begin position="1228"/>
        <end position="1245"/>
    </location>
</feature>
<dbReference type="InterPro" id="IPR008144">
    <property type="entry name" value="Guanylate_kin-like_dom"/>
</dbReference>
<dbReference type="CTD" id="556872"/>
<dbReference type="CDD" id="cd06734">
    <property type="entry name" value="PDZ4_MAGI-1_3-like"/>
    <property type="match status" value="1"/>
</dbReference>